<protein>
    <recommendedName>
        <fullName evidence="2">Glycerol-3-phosphate cytidylyltransferase</fullName>
    </recommendedName>
</protein>
<dbReference type="Gene3D" id="3.40.50.620">
    <property type="entry name" value="HUPs"/>
    <property type="match status" value="1"/>
</dbReference>
<dbReference type="EMBL" id="UINC01159071">
    <property type="protein sequence ID" value="SVD56957.1"/>
    <property type="molecule type" value="Genomic_DNA"/>
</dbReference>
<name>A0A382WDQ3_9ZZZZ</name>
<dbReference type="AlphaFoldDB" id="A0A382WDQ3"/>
<gene>
    <name evidence="1" type="ORF">METZ01_LOCUS409811</name>
</gene>
<organism evidence="1">
    <name type="scientific">marine metagenome</name>
    <dbReference type="NCBI Taxonomy" id="408172"/>
    <lineage>
        <taxon>unclassified sequences</taxon>
        <taxon>metagenomes</taxon>
        <taxon>ecological metagenomes</taxon>
    </lineage>
</organism>
<accession>A0A382WDQ3</accession>
<sequence>IDDVKKYEIKIFAMGNDWEGKFDFLKEYCEVIYLPRTEDISSTEIKKQMDAFLKEHSIEL</sequence>
<proteinExistence type="predicted"/>
<dbReference type="SUPFAM" id="SSF52374">
    <property type="entry name" value="Nucleotidylyl transferase"/>
    <property type="match status" value="1"/>
</dbReference>
<evidence type="ECO:0000313" key="1">
    <source>
        <dbReference type="EMBL" id="SVD56957.1"/>
    </source>
</evidence>
<feature type="non-terminal residue" evidence="1">
    <location>
        <position position="1"/>
    </location>
</feature>
<evidence type="ECO:0008006" key="2">
    <source>
        <dbReference type="Google" id="ProtNLM"/>
    </source>
</evidence>
<reference evidence="1" key="1">
    <citation type="submission" date="2018-05" db="EMBL/GenBank/DDBJ databases">
        <authorList>
            <person name="Lanie J.A."/>
            <person name="Ng W.-L."/>
            <person name="Kazmierczak K.M."/>
            <person name="Andrzejewski T.M."/>
            <person name="Davidsen T.M."/>
            <person name="Wayne K.J."/>
            <person name="Tettelin H."/>
            <person name="Glass J.I."/>
            <person name="Rusch D."/>
            <person name="Podicherti R."/>
            <person name="Tsui H.-C.T."/>
            <person name="Winkler M.E."/>
        </authorList>
    </citation>
    <scope>NUCLEOTIDE SEQUENCE</scope>
</reference>
<dbReference type="InterPro" id="IPR014729">
    <property type="entry name" value="Rossmann-like_a/b/a_fold"/>
</dbReference>